<dbReference type="STRING" id="861299.J421_0612"/>
<dbReference type="OrthoDB" id="3296611at2"/>
<dbReference type="PANTHER" id="PTHR40469">
    <property type="entry name" value="SECRETED GLYCOSYL HYDROLASE"/>
    <property type="match status" value="1"/>
</dbReference>
<dbReference type="EMBL" id="CP007128">
    <property type="protein sequence ID" value="AHG88149.1"/>
    <property type="molecule type" value="Genomic_DNA"/>
</dbReference>
<dbReference type="Gene3D" id="3.40.50.880">
    <property type="match status" value="1"/>
</dbReference>
<dbReference type="InterPro" id="IPR029010">
    <property type="entry name" value="ThuA-like"/>
</dbReference>
<proteinExistence type="predicted"/>
<reference evidence="3 4" key="1">
    <citation type="journal article" date="2014" name="Genome Announc.">
        <title>Genome Sequence and Methylome of Soil Bacterium Gemmatirosa kalamazoonensis KBS708T, a Member of the Rarely Cultivated Gemmatimonadetes Phylum.</title>
        <authorList>
            <person name="Debruyn J.M."/>
            <person name="Radosevich M."/>
            <person name="Wommack K.E."/>
            <person name="Polson S.W."/>
            <person name="Hauser L.J."/>
            <person name="Fawaz M.N."/>
            <person name="Korlach J."/>
            <person name="Tsai Y.C."/>
        </authorList>
    </citation>
    <scope>NUCLEOTIDE SEQUENCE [LARGE SCALE GENOMIC DNA]</scope>
    <source>
        <strain evidence="3 4">KBS708</strain>
    </source>
</reference>
<feature type="chain" id="PRO_5004793975" description="ThuA-like domain-containing protein" evidence="1">
    <location>
        <begin position="25"/>
        <end position="288"/>
    </location>
</feature>
<keyword evidence="4" id="KW-1185">Reference proteome</keyword>
<dbReference type="Proteomes" id="UP000019151">
    <property type="component" value="Chromosome"/>
</dbReference>
<name>W0RAM0_9BACT</name>
<evidence type="ECO:0000256" key="1">
    <source>
        <dbReference type="SAM" id="SignalP"/>
    </source>
</evidence>
<dbReference type="InterPro" id="IPR029062">
    <property type="entry name" value="Class_I_gatase-like"/>
</dbReference>
<keyword evidence="1" id="KW-0732">Signal</keyword>
<dbReference type="PROSITE" id="PS51257">
    <property type="entry name" value="PROKAR_LIPOPROTEIN"/>
    <property type="match status" value="1"/>
</dbReference>
<dbReference type="PANTHER" id="PTHR40469:SF2">
    <property type="entry name" value="GALACTOSE-BINDING DOMAIN-LIKE SUPERFAMILY PROTEIN"/>
    <property type="match status" value="1"/>
</dbReference>
<dbReference type="InParanoid" id="W0RAM0"/>
<dbReference type="Pfam" id="PF06283">
    <property type="entry name" value="ThuA"/>
    <property type="match status" value="1"/>
</dbReference>
<gene>
    <name evidence="3" type="ORF">J421_0612</name>
</gene>
<dbReference type="eggNOG" id="COG3828">
    <property type="taxonomic scope" value="Bacteria"/>
</dbReference>
<dbReference type="HOGENOM" id="CLU_057383_1_3_0"/>
<dbReference type="AlphaFoldDB" id="W0RAM0"/>
<accession>W0RAM0</accession>
<sequence length="288" mass="33090">MSRSTVRRATKPIVRIVASVVVLAAACAHPARRPAPEFRVVAFFTAKQDPAHISFVHEAVRWFPTIAASHGFRFDTTSDWRNLNAEFLSHVDVVVFLDTRPEDPAQRSAFQTYMEHGGAWMGFHFAGFALTPSAVPANWDWYHDTFLGAGSYRSNTWRPTSAVLRVEDRDHPATRDLPATFRSAPNEWYRWERDLRRNPDIRVLLSIDPSSFPLGTGPKPSEIWHEGDYPVVWTNRNYRMLYLNVGHNDMDYEHRYSTTETRTLSYTLTNAVQDRLIVDGLLWLGGRR</sequence>
<dbReference type="PATRIC" id="fig|861299.3.peg.625"/>
<evidence type="ECO:0000259" key="2">
    <source>
        <dbReference type="Pfam" id="PF06283"/>
    </source>
</evidence>
<dbReference type="SUPFAM" id="SSF52317">
    <property type="entry name" value="Class I glutamine amidotransferase-like"/>
    <property type="match status" value="1"/>
</dbReference>
<feature type="signal peptide" evidence="1">
    <location>
        <begin position="1"/>
        <end position="24"/>
    </location>
</feature>
<evidence type="ECO:0000313" key="3">
    <source>
        <dbReference type="EMBL" id="AHG88149.1"/>
    </source>
</evidence>
<organism evidence="3 4">
    <name type="scientific">Gemmatirosa kalamazoonensis</name>
    <dbReference type="NCBI Taxonomy" id="861299"/>
    <lineage>
        <taxon>Bacteria</taxon>
        <taxon>Pseudomonadati</taxon>
        <taxon>Gemmatimonadota</taxon>
        <taxon>Gemmatimonadia</taxon>
        <taxon>Gemmatimonadales</taxon>
        <taxon>Gemmatimonadaceae</taxon>
        <taxon>Gemmatirosa</taxon>
    </lineage>
</organism>
<dbReference type="RefSeq" id="WP_025409697.1">
    <property type="nucleotide sequence ID" value="NZ_CP007128.1"/>
</dbReference>
<feature type="domain" description="ThuA-like" evidence="2">
    <location>
        <begin position="41"/>
        <end position="255"/>
    </location>
</feature>
<dbReference type="KEGG" id="gba:J421_0612"/>
<protein>
    <recommendedName>
        <fullName evidence="2">ThuA-like domain-containing protein</fullName>
    </recommendedName>
</protein>
<evidence type="ECO:0000313" key="4">
    <source>
        <dbReference type="Proteomes" id="UP000019151"/>
    </source>
</evidence>